<dbReference type="EMBL" id="HBHJ01002862">
    <property type="protein sequence ID" value="CAD9663637.1"/>
    <property type="molecule type" value="Transcribed_RNA"/>
</dbReference>
<organism evidence="1">
    <name type="scientific">Rhizochromulina marina</name>
    <dbReference type="NCBI Taxonomy" id="1034831"/>
    <lineage>
        <taxon>Eukaryota</taxon>
        <taxon>Sar</taxon>
        <taxon>Stramenopiles</taxon>
        <taxon>Ochrophyta</taxon>
        <taxon>Dictyochophyceae</taxon>
        <taxon>Rhizochromulinales</taxon>
        <taxon>Rhizochromulina</taxon>
    </lineage>
</organism>
<gene>
    <name evidence="1" type="ORF">RMAR1173_LOCUS1817</name>
</gene>
<reference evidence="1" key="1">
    <citation type="submission" date="2021-01" db="EMBL/GenBank/DDBJ databases">
        <authorList>
            <person name="Corre E."/>
            <person name="Pelletier E."/>
            <person name="Niang G."/>
            <person name="Scheremetjew M."/>
            <person name="Finn R."/>
            <person name="Kale V."/>
            <person name="Holt S."/>
            <person name="Cochrane G."/>
            <person name="Meng A."/>
            <person name="Brown T."/>
            <person name="Cohen L."/>
        </authorList>
    </citation>
    <scope>NUCLEOTIDE SEQUENCE</scope>
    <source>
        <strain evidence="1">CCMP1243</strain>
    </source>
</reference>
<accession>A0A7S2R8D9</accession>
<proteinExistence type="predicted"/>
<name>A0A7S2R8D9_9STRA</name>
<dbReference type="AlphaFoldDB" id="A0A7S2R8D9"/>
<sequence length="110" mass="12202">MPAEVWVEPRAHLVTALASDGTSFEALLGHREHLGVLLLSLDRGAQVGTDCVLLINTFHHHNCYTKDRSQVRQDTPLWVRDMLTPHLTGVRNEAVACPKILLPPIRCSSS</sequence>
<protein>
    <submittedName>
        <fullName evidence="1">Uncharacterized protein</fullName>
    </submittedName>
</protein>
<evidence type="ECO:0000313" key="1">
    <source>
        <dbReference type="EMBL" id="CAD9663637.1"/>
    </source>
</evidence>